<dbReference type="GO" id="GO:0006308">
    <property type="term" value="P:DNA catabolic process"/>
    <property type="evidence" value="ECO:0007669"/>
    <property type="project" value="TreeGrafter"/>
</dbReference>
<evidence type="ECO:0000256" key="7">
    <source>
        <dbReference type="ARBA" id="ARBA00025769"/>
    </source>
</evidence>
<evidence type="ECO:0000256" key="3">
    <source>
        <dbReference type="ARBA" id="ARBA00022723"/>
    </source>
</evidence>
<dbReference type="SMART" id="SM00479">
    <property type="entry name" value="EXOIII"/>
    <property type="match status" value="1"/>
</dbReference>
<sequence length="290" mass="33186">MDISTFVFFDIETTGLPHEERNQTKIIELTFLAVSAEDIAVTPVGEIPLVNKLSLFFNPEREISAEAANMTRLSETLLAIQPTFKERVKTLNSFLEELPKPVCLVAHNGNRFDFKILTAEYKDVKAEFPRDLLCVDSITGFRQLDRNKTINNNNRTKTKPLYVSSPKRTIESIMTDDEDEWPELNISIEEWREIDDMTKSMSSMSCEEDEKDTSGEKGKSNKVHTAKEKVSYTLSSLYRRLLKKEPINTHRAEVDCILLLECVIATKSNFLPWANKNAKLLSSIKPLSRY</sequence>
<evidence type="ECO:0000256" key="5">
    <source>
        <dbReference type="ARBA" id="ARBA00022839"/>
    </source>
</evidence>
<dbReference type="Proteomes" id="UP000053268">
    <property type="component" value="Unassembled WGS sequence"/>
</dbReference>
<dbReference type="EMBL" id="KQ459460">
    <property type="protein sequence ID" value="KPJ00769.1"/>
    <property type="molecule type" value="Genomic_DNA"/>
</dbReference>
<reference evidence="10 11" key="1">
    <citation type="journal article" date="2015" name="Nat. Commun.">
        <title>Outbred genome sequencing and CRISPR/Cas9 gene editing in butterflies.</title>
        <authorList>
            <person name="Li X."/>
            <person name="Fan D."/>
            <person name="Zhang W."/>
            <person name="Liu G."/>
            <person name="Zhang L."/>
            <person name="Zhao L."/>
            <person name="Fang X."/>
            <person name="Chen L."/>
            <person name="Dong Y."/>
            <person name="Chen Y."/>
            <person name="Ding Y."/>
            <person name="Zhao R."/>
            <person name="Feng M."/>
            <person name="Zhu Y."/>
            <person name="Feng Y."/>
            <person name="Jiang X."/>
            <person name="Zhu D."/>
            <person name="Xiang H."/>
            <person name="Feng X."/>
            <person name="Li S."/>
            <person name="Wang J."/>
            <person name="Zhang G."/>
            <person name="Kronforst M.R."/>
            <person name="Wang W."/>
        </authorList>
    </citation>
    <scope>NUCLEOTIDE SEQUENCE [LARGE SCALE GENOMIC DNA]</scope>
    <source>
        <strain evidence="10">Ya'a_city_454_Px</strain>
        <tissue evidence="10">Whole body</tissue>
    </source>
</reference>
<dbReference type="PANTHER" id="PTHR13058">
    <property type="entry name" value="THREE PRIME REPAIR EXONUCLEASE 1, 2"/>
    <property type="match status" value="1"/>
</dbReference>
<keyword evidence="6" id="KW-0460">Magnesium</keyword>
<proteinExistence type="inferred from homology"/>
<keyword evidence="3" id="KW-0479">Metal-binding</keyword>
<dbReference type="GO" id="GO:0008296">
    <property type="term" value="F:3'-5'-DNA exonuclease activity"/>
    <property type="evidence" value="ECO:0007669"/>
    <property type="project" value="TreeGrafter"/>
</dbReference>
<evidence type="ECO:0000256" key="8">
    <source>
        <dbReference type="SAM" id="MobiDB-lite"/>
    </source>
</evidence>
<evidence type="ECO:0000313" key="11">
    <source>
        <dbReference type="Proteomes" id="UP000053268"/>
    </source>
</evidence>
<dbReference type="InterPro" id="IPR012337">
    <property type="entry name" value="RNaseH-like_sf"/>
</dbReference>
<keyword evidence="5 10" id="KW-0269">Exonuclease</keyword>
<dbReference type="InterPro" id="IPR013520">
    <property type="entry name" value="Ribonucl_H"/>
</dbReference>
<dbReference type="InterPro" id="IPR036397">
    <property type="entry name" value="RNaseH_sf"/>
</dbReference>
<feature type="compositionally biased region" description="Basic and acidic residues" evidence="8">
    <location>
        <begin position="212"/>
        <end position="224"/>
    </location>
</feature>
<gene>
    <name evidence="10" type="ORF">RR46_07608</name>
</gene>
<dbReference type="Pfam" id="PF00929">
    <property type="entry name" value="RNase_T"/>
    <property type="match status" value="1"/>
</dbReference>
<dbReference type="STRING" id="66420.A0A194Q5X9"/>
<evidence type="ECO:0000256" key="6">
    <source>
        <dbReference type="ARBA" id="ARBA00022842"/>
    </source>
</evidence>
<evidence type="ECO:0000256" key="4">
    <source>
        <dbReference type="ARBA" id="ARBA00022801"/>
    </source>
</evidence>
<keyword evidence="4" id="KW-0378">Hydrolase</keyword>
<organism evidence="10 11">
    <name type="scientific">Papilio xuthus</name>
    <name type="common">Asian swallowtail butterfly</name>
    <dbReference type="NCBI Taxonomy" id="66420"/>
    <lineage>
        <taxon>Eukaryota</taxon>
        <taxon>Metazoa</taxon>
        <taxon>Ecdysozoa</taxon>
        <taxon>Arthropoda</taxon>
        <taxon>Hexapoda</taxon>
        <taxon>Insecta</taxon>
        <taxon>Pterygota</taxon>
        <taxon>Neoptera</taxon>
        <taxon>Endopterygota</taxon>
        <taxon>Lepidoptera</taxon>
        <taxon>Glossata</taxon>
        <taxon>Ditrysia</taxon>
        <taxon>Papilionoidea</taxon>
        <taxon>Papilionidae</taxon>
        <taxon>Papilioninae</taxon>
        <taxon>Papilio</taxon>
    </lineage>
</organism>
<name>A0A194Q5X9_PAPXU</name>
<dbReference type="GO" id="GO:0005737">
    <property type="term" value="C:cytoplasm"/>
    <property type="evidence" value="ECO:0007669"/>
    <property type="project" value="TreeGrafter"/>
</dbReference>
<comment type="similarity">
    <text evidence="7">Belongs to the exonuclease superfamily. TREX family.</text>
</comment>
<feature type="domain" description="Exonuclease" evidence="9">
    <location>
        <begin position="5"/>
        <end position="272"/>
    </location>
</feature>
<dbReference type="Gene3D" id="3.30.420.10">
    <property type="entry name" value="Ribonuclease H-like superfamily/Ribonuclease H"/>
    <property type="match status" value="1"/>
</dbReference>
<feature type="region of interest" description="Disordered" evidence="8">
    <location>
        <begin position="202"/>
        <end position="224"/>
    </location>
</feature>
<keyword evidence="11" id="KW-1185">Reference proteome</keyword>
<dbReference type="GO" id="GO:0046872">
    <property type="term" value="F:metal ion binding"/>
    <property type="evidence" value="ECO:0007669"/>
    <property type="project" value="UniProtKB-KW"/>
</dbReference>
<dbReference type="PANTHER" id="PTHR13058:SF19">
    <property type="entry name" value="LD40940P"/>
    <property type="match status" value="1"/>
</dbReference>
<dbReference type="InterPro" id="IPR040393">
    <property type="entry name" value="TREX1/2"/>
</dbReference>
<keyword evidence="2" id="KW-0540">Nuclease</keyword>
<dbReference type="GO" id="GO:0003676">
    <property type="term" value="F:nucleic acid binding"/>
    <property type="evidence" value="ECO:0007669"/>
    <property type="project" value="InterPro"/>
</dbReference>
<protein>
    <submittedName>
        <fullName evidence="10">Three prime repair exonuclease 2</fullName>
    </submittedName>
</protein>
<comment type="cofactor">
    <cofactor evidence="1">
        <name>Mg(2+)</name>
        <dbReference type="ChEBI" id="CHEBI:18420"/>
    </cofactor>
</comment>
<dbReference type="SUPFAM" id="SSF53098">
    <property type="entry name" value="Ribonuclease H-like"/>
    <property type="match status" value="1"/>
</dbReference>
<accession>A0A194Q5X9</accession>
<evidence type="ECO:0000256" key="2">
    <source>
        <dbReference type="ARBA" id="ARBA00022722"/>
    </source>
</evidence>
<dbReference type="AlphaFoldDB" id="A0A194Q5X9"/>
<evidence type="ECO:0000256" key="1">
    <source>
        <dbReference type="ARBA" id="ARBA00001946"/>
    </source>
</evidence>
<evidence type="ECO:0000259" key="9">
    <source>
        <dbReference type="SMART" id="SM00479"/>
    </source>
</evidence>
<evidence type="ECO:0000313" key="10">
    <source>
        <dbReference type="EMBL" id="KPJ00769.1"/>
    </source>
</evidence>